<accession>D2W6F6</accession>
<feature type="region of interest" description="Disordered" evidence="1">
    <location>
        <begin position="171"/>
        <end position="232"/>
    </location>
</feature>
<gene>
    <name evidence="2" type="ORF">NAEGRDRAFT_77000</name>
</gene>
<evidence type="ECO:0000313" key="3">
    <source>
        <dbReference type="Proteomes" id="UP000006671"/>
    </source>
</evidence>
<keyword evidence="3" id="KW-1185">Reference proteome</keyword>
<sequence length="232" mass="26495">MELKVHSSSEYEMVEYKKGENGFEPHGKPIVGGYAEVEIKSRCYFMKNRYMLFRTLEVRKQLEQIQGIDGFLEEYGGVYIKHDSEARQSLARGLLTLTEESLHELAGKYVTFDNTEKNNGILKLLLKTISLNSIPQDISEAITTRQQELRLAKNESKQRTRQTIANAHQKELGEAISSANKKAKKSSKKVKNNKRKHVESDSDDSSSETDSKKKKVSKKKVSKKESKKKHSK</sequence>
<dbReference type="AlphaFoldDB" id="D2W6F6"/>
<evidence type="ECO:0000256" key="1">
    <source>
        <dbReference type="SAM" id="MobiDB-lite"/>
    </source>
</evidence>
<protein>
    <submittedName>
        <fullName evidence="2">Predicted protein</fullName>
    </submittedName>
</protein>
<feature type="compositionally biased region" description="Basic residues" evidence="1">
    <location>
        <begin position="212"/>
        <end position="232"/>
    </location>
</feature>
<dbReference type="RefSeq" id="XP_002668090.1">
    <property type="nucleotide sequence ID" value="XM_002668044.1"/>
</dbReference>
<reference evidence="2 3" key="1">
    <citation type="journal article" date="2010" name="Cell">
        <title>The genome of Naegleria gruberi illuminates early eukaryotic versatility.</title>
        <authorList>
            <person name="Fritz-Laylin L.K."/>
            <person name="Prochnik S.E."/>
            <person name="Ginger M.L."/>
            <person name="Dacks J.B."/>
            <person name="Carpenter M.L."/>
            <person name="Field M.C."/>
            <person name="Kuo A."/>
            <person name="Paredez A."/>
            <person name="Chapman J."/>
            <person name="Pham J."/>
            <person name="Shu S."/>
            <person name="Neupane R."/>
            <person name="Cipriano M."/>
            <person name="Mancuso J."/>
            <person name="Tu H."/>
            <person name="Salamov A."/>
            <person name="Lindquist E."/>
            <person name="Shapiro H."/>
            <person name="Lucas S."/>
            <person name="Grigoriev I.V."/>
            <person name="Cande W.Z."/>
            <person name="Fulton C."/>
            <person name="Rokhsar D.S."/>
            <person name="Dawson S.C."/>
        </authorList>
    </citation>
    <scope>NUCLEOTIDE SEQUENCE [LARGE SCALE GENOMIC DNA]</scope>
    <source>
        <strain evidence="2 3">NEG-M</strain>
    </source>
</reference>
<evidence type="ECO:0000313" key="2">
    <source>
        <dbReference type="EMBL" id="EFC35346.1"/>
    </source>
</evidence>
<dbReference type="KEGG" id="ngr:NAEGRDRAFT_77000"/>
<dbReference type="GeneID" id="8858668"/>
<dbReference type="VEuPathDB" id="AmoebaDB:NAEGRDRAFT_77000"/>
<dbReference type="EMBL" id="GG739336">
    <property type="protein sequence ID" value="EFC35346.1"/>
    <property type="molecule type" value="Genomic_DNA"/>
</dbReference>
<dbReference type="Proteomes" id="UP000006671">
    <property type="component" value="Unassembled WGS sequence"/>
</dbReference>
<feature type="compositionally biased region" description="Basic residues" evidence="1">
    <location>
        <begin position="181"/>
        <end position="197"/>
    </location>
</feature>
<name>D2W6F6_NAEGR</name>
<organism evidence="3">
    <name type="scientific">Naegleria gruberi</name>
    <name type="common">Amoeba</name>
    <dbReference type="NCBI Taxonomy" id="5762"/>
    <lineage>
        <taxon>Eukaryota</taxon>
        <taxon>Discoba</taxon>
        <taxon>Heterolobosea</taxon>
        <taxon>Tetramitia</taxon>
        <taxon>Eutetramitia</taxon>
        <taxon>Vahlkampfiidae</taxon>
        <taxon>Naegleria</taxon>
    </lineage>
</organism>
<dbReference type="InParanoid" id="D2W6F6"/>
<proteinExistence type="predicted"/>